<keyword evidence="3" id="KW-1185">Reference proteome</keyword>
<evidence type="ECO:0000313" key="2">
    <source>
        <dbReference type="EMBL" id="CAL4789030.1"/>
    </source>
</evidence>
<dbReference type="Proteomes" id="UP001152797">
    <property type="component" value="Unassembled WGS sequence"/>
</dbReference>
<dbReference type="EMBL" id="CAMXCT010002989">
    <property type="protein sequence ID" value="CAI4001718.1"/>
    <property type="molecule type" value="Genomic_DNA"/>
</dbReference>
<gene>
    <name evidence="1" type="ORF">C1SCF055_LOCUS27737</name>
</gene>
<reference evidence="1" key="1">
    <citation type="submission" date="2022-10" db="EMBL/GenBank/DDBJ databases">
        <authorList>
            <person name="Chen Y."/>
            <person name="Dougan E. K."/>
            <person name="Chan C."/>
            <person name="Rhodes N."/>
            <person name="Thang M."/>
        </authorList>
    </citation>
    <scope>NUCLEOTIDE SEQUENCE</scope>
</reference>
<proteinExistence type="predicted"/>
<dbReference type="EMBL" id="CAMXCT030002989">
    <property type="protein sequence ID" value="CAL4789030.1"/>
    <property type="molecule type" value="Genomic_DNA"/>
</dbReference>
<evidence type="ECO:0000313" key="3">
    <source>
        <dbReference type="Proteomes" id="UP001152797"/>
    </source>
</evidence>
<dbReference type="OrthoDB" id="413351at2759"/>
<sequence length="318" mass="36088">MFCWKTSQVSSNQGCIRFKGGGANPHIYGHKGNKRIGAIAEIGASLKYFFGGVDVDHREYNRWKQWVIKARGSFAWTLLQGRALKVVEHLSDTDYQGGDEVISKLLDERWPQKERSDEMGEHISEIFGLKAKDCETVRQWCGRARECFDPCKRKAGASFPDEARRWILFQCSGLNEEKRAVVLARTQGELKFHTMALSMRSYYPDFVVSRRKSAASAHLVEPRGILEEDLPPNLSEVDFQDVELFLTECGNEADAALRALILAKDFFRFAKVFASPKVSKAWRLHSISLLSSPLSLMAEELSRTPAKEFISEWSKTSL</sequence>
<protein>
    <submittedName>
        <fullName evidence="2">Copia protein</fullName>
    </submittedName>
</protein>
<evidence type="ECO:0000313" key="1">
    <source>
        <dbReference type="EMBL" id="CAI4001718.1"/>
    </source>
</evidence>
<dbReference type="AlphaFoldDB" id="A0A9P1G6C9"/>
<reference evidence="2 3" key="2">
    <citation type="submission" date="2024-05" db="EMBL/GenBank/DDBJ databases">
        <authorList>
            <person name="Chen Y."/>
            <person name="Shah S."/>
            <person name="Dougan E. K."/>
            <person name="Thang M."/>
            <person name="Chan C."/>
        </authorList>
    </citation>
    <scope>NUCLEOTIDE SEQUENCE [LARGE SCALE GENOMIC DNA]</scope>
</reference>
<name>A0A9P1G6C9_9DINO</name>
<accession>A0A9P1G6C9</accession>
<comment type="caution">
    <text evidence="1">The sequence shown here is derived from an EMBL/GenBank/DDBJ whole genome shotgun (WGS) entry which is preliminary data.</text>
</comment>
<organism evidence="1">
    <name type="scientific">Cladocopium goreaui</name>
    <dbReference type="NCBI Taxonomy" id="2562237"/>
    <lineage>
        <taxon>Eukaryota</taxon>
        <taxon>Sar</taxon>
        <taxon>Alveolata</taxon>
        <taxon>Dinophyceae</taxon>
        <taxon>Suessiales</taxon>
        <taxon>Symbiodiniaceae</taxon>
        <taxon>Cladocopium</taxon>
    </lineage>
</organism>
<dbReference type="EMBL" id="CAMXCT020002989">
    <property type="protein sequence ID" value="CAL1155093.1"/>
    <property type="molecule type" value="Genomic_DNA"/>
</dbReference>